<keyword evidence="4 6" id="KW-1133">Transmembrane helix</keyword>
<dbReference type="Gene3D" id="1.20.1250.20">
    <property type="entry name" value="MFS general substrate transporter like domains"/>
    <property type="match status" value="2"/>
</dbReference>
<evidence type="ECO:0000313" key="9">
    <source>
        <dbReference type="Proteomes" id="UP000030700"/>
    </source>
</evidence>
<name>A0A081BMD3_9BACT</name>
<dbReference type="Pfam" id="PF11700">
    <property type="entry name" value="ATG22"/>
    <property type="match status" value="1"/>
</dbReference>
<keyword evidence="3 6" id="KW-0812">Transmembrane</keyword>
<dbReference type="PANTHER" id="PTHR23519:SF1">
    <property type="entry name" value="AUTOPHAGY-RELATED PROTEIN 22"/>
    <property type="match status" value="1"/>
</dbReference>
<feature type="transmembrane region" description="Helical" evidence="6">
    <location>
        <begin position="400"/>
        <end position="419"/>
    </location>
</feature>
<evidence type="ECO:0000256" key="3">
    <source>
        <dbReference type="ARBA" id="ARBA00022692"/>
    </source>
</evidence>
<dbReference type="GO" id="GO:0022857">
    <property type="term" value="F:transmembrane transporter activity"/>
    <property type="evidence" value="ECO:0007669"/>
    <property type="project" value="InterPro"/>
</dbReference>
<feature type="transmembrane region" description="Helical" evidence="6">
    <location>
        <begin position="303"/>
        <end position="321"/>
    </location>
</feature>
<dbReference type="InterPro" id="IPR020846">
    <property type="entry name" value="MFS_dom"/>
</dbReference>
<protein>
    <recommendedName>
        <fullName evidence="7">Major facilitator superfamily (MFS) profile domain-containing protein</fullName>
    </recommendedName>
</protein>
<feature type="domain" description="Major facilitator superfamily (MFS) profile" evidence="7">
    <location>
        <begin position="232"/>
        <end position="439"/>
    </location>
</feature>
<dbReference type="InterPro" id="IPR050495">
    <property type="entry name" value="ATG22/LtaA_families"/>
</dbReference>
<keyword evidence="5 6" id="KW-0472">Membrane</keyword>
<evidence type="ECO:0000256" key="4">
    <source>
        <dbReference type="ARBA" id="ARBA00022989"/>
    </source>
</evidence>
<dbReference type="PANTHER" id="PTHR23519">
    <property type="entry name" value="AUTOPHAGY-RELATED PROTEIN 22"/>
    <property type="match status" value="1"/>
</dbReference>
<dbReference type="GO" id="GO:0012505">
    <property type="term" value="C:endomembrane system"/>
    <property type="evidence" value="ECO:0007669"/>
    <property type="project" value="UniProtKB-SubCell"/>
</dbReference>
<accession>A0A081BMD3</accession>
<feature type="transmembrane region" description="Helical" evidence="6">
    <location>
        <begin position="272"/>
        <end position="294"/>
    </location>
</feature>
<dbReference type="SUPFAM" id="SSF103473">
    <property type="entry name" value="MFS general substrate transporter"/>
    <property type="match status" value="1"/>
</dbReference>
<gene>
    <name evidence="8" type="ORF">U14_02794</name>
</gene>
<organism evidence="8">
    <name type="scientific">Candidatus Moduliflexus flocculans</name>
    <dbReference type="NCBI Taxonomy" id="1499966"/>
    <lineage>
        <taxon>Bacteria</taxon>
        <taxon>Candidatus Moduliflexota</taxon>
        <taxon>Candidatus Moduliflexia</taxon>
        <taxon>Candidatus Moduliflexales</taxon>
        <taxon>Candidatus Moduliflexaceae</taxon>
    </lineage>
</organism>
<evidence type="ECO:0000256" key="6">
    <source>
        <dbReference type="SAM" id="Phobius"/>
    </source>
</evidence>
<feature type="transmembrane region" description="Helical" evidence="6">
    <location>
        <begin position="83"/>
        <end position="100"/>
    </location>
</feature>
<dbReference type="InterPro" id="IPR024671">
    <property type="entry name" value="Atg22-like"/>
</dbReference>
<dbReference type="InterPro" id="IPR036259">
    <property type="entry name" value="MFS_trans_sf"/>
</dbReference>
<feature type="transmembrane region" description="Helical" evidence="6">
    <location>
        <begin position="179"/>
        <end position="203"/>
    </location>
</feature>
<comment type="subcellular location">
    <subcellularLocation>
        <location evidence="1">Endomembrane system</location>
        <topology evidence="1">Multi-pass membrane protein</topology>
    </subcellularLocation>
</comment>
<evidence type="ECO:0000313" key="8">
    <source>
        <dbReference type="EMBL" id="GAK51549.1"/>
    </source>
</evidence>
<dbReference type="Proteomes" id="UP000030700">
    <property type="component" value="Unassembled WGS sequence"/>
</dbReference>
<feature type="transmembrane region" description="Helical" evidence="6">
    <location>
        <begin position="148"/>
        <end position="167"/>
    </location>
</feature>
<dbReference type="PROSITE" id="PS50850">
    <property type="entry name" value="MFS"/>
    <property type="match status" value="1"/>
</dbReference>
<evidence type="ECO:0000259" key="7">
    <source>
        <dbReference type="PROSITE" id="PS50850"/>
    </source>
</evidence>
<evidence type="ECO:0000256" key="1">
    <source>
        <dbReference type="ARBA" id="ARBA00004127"/>
    </source>
</evidence>
<reference evidence="8" key="1">
    <citation type="journal article" date="2015" name="PeerJ">
        <title>First genomic representation of candidate bacterial phylum KSB3 points to enhanced environmental sensing as a trigger of wastewater bulking.</title>
        <authorList>
            <person name="Sekiguchi Y."/>
            <person name="Ohashi A."/>
            <person name="Parks D.H."/>
            <person name="Yamauchi T."/>
            <person name="Tyson G.W."/>
            <person name="Hugenholtz P."/>
        </authorList>
    </citation>
    <scope>NUCLEOTIDE SEQUENCE [LARGE SCALE GENOMIC DNA]</scope>
</reference>
<proteinExistence type="predicted"/>
<dbReference type="EMBL" id="DF820457">
    <property type="protein sequence ID" value="GAK51549.1"/>
    <property type="molecule type" value="Genomic_DNA"/>
</dbReference>
<feature type="transmembrane region" description="Helical" evidence="6">
    <location>
        <begin position="327"/>
        <end position="349"/>
    </location>
</feature>
<feature type="transmembrane region" description="Helical" evidence="6">
    <location>
        <begin position="361"/>
        <end position="380"/>
    </location>
</feature>
<feature type="transmembrane region" description="Helical" evidence="6">
    <location>
        <begin position="12"/>
        <end position="34"/>
    </location>
</feature>
<evidence type="ECO:0000256" key="2">
    <source>
        <dbReference type="ARBA" id="ARBA00022448"/>
    </source>
</evidence>
<feature type="transmembrane region" description="Helical" evidence="6">
    <location>
        <begin position="54"/>
        <end position="74"/>
    </location>
</feature>
<keyword evidence="9" id="KW-1185">Reference proteome</keyword>
<feature type="transmembrane region" description="Helical" evidence="6">
    <location>
        <begin position="106"/>
        <end position="127"/>
    </location>
</feature>
<feature type="transmembrane region" description="Helical" evidence="6">
    <location>
        <begin position="237"/>
        <end position="260"/>
    </location>
</feature>
<keyword evidence="2" id="KW-0813">Transport</keyword>
<dbReference type="STRING" id="1499966.U14_02794"/>
<dbReference type="HOGENOM" id="CLU_017518_3_0_0"/>
<sequence length="439" mass="48076">MQLNDKKAIFGWNMYDWANSSFATTIMAGFFPVFFKDFWNAGVDPTVSTARLGVANSLAGVLVALLAPVLGAIADRGTAKKKFLLFFAYLGILMSFSLFFVAQGRWFLAVVLYLFGSIGFSGSLVFYDSLLPAIVTEDKMDVVSGLGYGYGYLGGGLLFALNVWMSLKPATFGLIDAAQAVRFSFLSVAVWWAVFSIPLMVFVKEPKLAETVSKMTMVKDGLFQIQRTFREIRHLKMIFLFLAAYWMYIDGVDTVIRMAVDYGMSLGFKPSDLILALLLTQFIGFPAAIGFGYLGKKIGAKRGIFIAIAVYLFISIWAAFMTGKNEFYALAVVIGCVQGGIQSLSRSFYARIIPADKAAEYFGFYNMLGKFATVIGPVLMGGVGLLVRSMGFSSNIASRVSLSSLSLLFLIGGLLFYFVDEQKAAADMRYLAGNSLSSK</sequence>
<dbReference type="AlphaFoldDB" id="A0A081BMD3"/>
<evidence type="ECO:0000256" key="5">
    <source>
        <dbReference type="ARBA" id="ARBA00023136"/>
    </source>
</evidence>